<dbReference type="Gene3D" id="3.40.190.10">
    <property type="entry name" value="Periplasmic binding protein-like II"/>
    <property type="match status" value="2"/>
</dbReference>
<dbReference type="EMBL" id="AZRA01000030">
    <property type="protein sequence ID" value="KDB53115.1"/>
    <property type="molecule type" value="Genomic_DNA"/>
</dbReference>
<evidence type="ECO:0000313" key="9">
    <source>
        <dbReference type="Proteomes" id="UP000026714"/>
    </source>
</evidence>
<dbReference type="InterPro" id="IPR050490">
    <property type="entry name" value="Bact_solute-bd_prot1"/>
</dbReference>
<evidence type="ECO:0000313" key="8">
    <source>
        <dbReference type="EMBL" id="KDB53115.1"/>
    </source>
</evidence>
<evidence type="ECO:0000256" key="4">
    <source>
        <dbReference type="ARBA" id="ARBA00022729"/>
    </source>
</evidence>
<gene>
    <name evidence="8" type="ORF">X805_12870</name>
</gene>
<dbReference type="Proteomes" id="UP000026714">
    <property type="component" value="Unassembled WGS sequence"/>
</dbReference>
<organism evidence="8 9">
    <name type="scientific">Sphaerotilus natans subsp. natans DSM 6575</name>
    <dbReference type="NCBI Taxonomy" id="1286631"/>
    <lineage>
        <taxon>Bacteria</taxon>
        <taxon>Pseudomonadati</taxon>
        <taxon>Pseudomonadota</taxon>
        <taxon>Betaproteobacteria</taxon>
        <taxon>Burkholderiales</taxon>
        <taxon>Sphaerotilaceae</taxon>
        <taxon>Sphaerotilus</taxon>
    </lineage>
</organism>
<dbReference type="PANTHER" id="PTHR43649:SF28">
    <property type="entry name" value="BINDING PROTEIN COMPONENT OF ABC SUGAR TRANSPORTER-RELATED"/>
    <property type="match status" value="1"/>
</dbReference>
<evidence type="ECO:0000256" key="6">
    <source>
        <dbReference type="ARBA" id="ARBA00049753"/>
    </source>
</evidence>
<sequence length="419" mass="44866">MSVPTRPEQRLRMPLHLLAATLATFALAGTAQAQKAEVIHWWTSGGESAAIKEFATAFQKSGGTWVDAAVAGGENARAAAINRIAGGNPPTAAQFNTSKQYHDIIAEGLLNDIDAVAAKEGWDKWMPAPIVQAIKVKGRYYAVPVNIHNPTWFWYSKAALQKAGVAAEPKSSDEFFAALDKLKAAGVVPLALGGQAWQEVTTFYAWMLHAGGPELYLKFYRDRDAATVASPAFRKVLTDFKRLKSYVDPGSPGRNWNDATAMVITGKAGFQIMGDWAKGEFVAAKQTAGKEFGCFAGFSPKSPYMIAGDVFVFPKTGNADAIKAQQALATVMTSPAAQVAFNNRKGSIPVRTDVDVKAMDLCAQAGIAALQDKSRHIANPDMLMAPDQIGAVQDAVTKFWNTNQSVDDAVKALQAAIKG</sequence>
<dbReference type="GO" id="GO:0042597">
    <property type="term" value="C:periplasmic space"/>
    <property type="evidence" value="ECO:0007669"/>
    <property type="project" value="UniProtKB-SubCell"/>
</dbReference>
<dbReference type="SUPFAM" id="SSF53850">
    <property type="entry name" value="Periplasmic binding protein-like II"/>
    <property type="match status" value="1"/>
</dbReference>
<evidence type="ECO:0000256" key="7">
    <source>
        <dbReference type="SAM" id="SignalP"/>
    </source>
</evidence>
<keyword evidence="3" id="KW-0813">Transport</keyword>
<dbReference type="RefSeq" id="WP_051631693.1">
    <property type="nucleotide sequence ID" value="NZ_AZRA01000030.1"/>
</dbReference>
<evidence type="ECO:0000256" key="2">
    <source>
        <dbReference type="ARBA" id="ARBA00008520"/>
    </source>
</evidence>
<keyword evidence="9" id="KW-1185">Reference proteome</keyword>
<comment type="caution">
    <text evidence="8">The sequence shown here is derived from an EMBL/GenBank/DDBJ whole genome shotgun (WGS) entry which is preliminary data.</text>
</comment>
<dbReference type="PANTHER" id="PTHR43649">
    <property type="entry name" value="ARABINOSE-BINDING PROTEIN-RELATED"/>
    <property type="match status" value="1"/>
</dbReference>
<comment type="function">
    <text evidence="5">Part of a binding-protein-dependent transport system for a sugar.</text>
</comment>
<reference evidence="8 9" key="1">
    <citation type="journal article" date="2014" name="FEMS Microbiol. Ecol.">
        <title>Sphaerotilus natans encrusted with nanoball-shaped Fe(III) oxide minerals formed by nitrate-reducing mixotrophic Fe(II) oxidation.</title>
        <authorList>
            <person name="Park S."/>
            <person name="Kim D.H."/>
            <person name="Lee J.H."/>
            <person name="Hur H.G."/>
        </authorList>
    </citation>
    <scope>NUCLEOTIDE SEQUENCE [LARGE SCALE GENOMIC DNA]</scope>
    <source>
        <strain evidence="8 9">DSM 6575</strain>
    </source>
</reference>
<dbReference type="AlphaFoldDB" id="A0A059KP39"/>
<proteinExistence type="inferred from homology"/>
<name>A0A059KP39_9BURK</name>
<feature type="chain" id="PRO_5001579628" description="Probable sugar-binding periplasmic protein" evidence="7">
    <location>
        <begin position="29"/>
        <end position="419"/>
    </location>
</feature>
<dbReference type="Pfam" id="PF01547">
    <property type="entry name" value="SBP_bac_1"/>
    <property type="match status" value="1"/>
</dbReference>
<evidence type="ECO:0000256" key="3">
    <source>
        <dbReference type="ARBA" id="ARBA00022448"/>
    </source>
</evidence>
<keyword evidence="4 7" id="KW-0732">Signal</keyword>
<comment type="similarity">
    <text evidence="2">Belongs to the bacterial solute-binding protein 1 family.</text>
</comment>
<protein>
    <recommendedName>
        <fullName evidence="6">Probable sugar-binding periplasmic protein</fullName>
    </recommendedName>
</protein>
<dbReference type="InterPro" id="IPR006059">
    <property type="entry name" value="SBP"/>
</dbReference>
<dbReference type="STRING" id="34103.SAMN05421778_105156"/>
<feature type="signal peptide" evidence="7">
    <location>
        <begin position="1"/>
        <end position="28"/>
    </location>
</feature>
<evidence type="ECO:0000256" key="5">
    <source>
        <dbReference type="ARBA" id="ARBA00049629"/>
    </source>
</evidence>
<evidence type="ECO:0000256" key="1">
    <source>
        <dbReference type="ARBA" id="ARBA00004418"/>
    </source>
</evidence>
<dbReference type="eggNOG" id="COG1653">
    <property type="taxonomic scope" value="Bacteria"/>
</dbReference>
<accession>A0A059KP39</accession>
<comment type="subcellular location">
    <subcellularLocation>
        <location evidence="1">Periplasm</location>
    </subcellularLocation>
</comment>